<dbReference type="EMBL" id="CP047650">
    <property type="protein sequence ID" value="QHI99359.1"/>
    <property type="molecule type" value="Genomic_DNA"/>
</dbReference>
<reference evidence="2 3" key="1">
    <citation type="submission" date="2020-01" db="EMBL/GenBank/DDBJ databases">
        <title>Genome sequencing of strain KACC 21265.</title>
        <authorList>
            <person name="Heo J."/>
            <person name="Kim S.-J."/>
            <person name="Kim J.-S."/>
            <person name="Hong S.-B."/>
            <person name="Kwon S.-W."/>
        </authorList>
    </citation>
    <scope>NUCLEOTIDE SEQUENCE [LARGE SCALE GENOMIC DNA]</scope>
    <source>
        <strain evidence="2 3">KACC 21265</strain>
    </source>
</reference>
<keyword evidence="3" id="KW-1185">Reference proteome</keyword>
<evidence type="ECO:0000256" key="1">
    <source>
        <dbReference type="SAM" id="MobiDB-lite"/>
    </source>
</evidence>
<dbReference type="KEGG" id="xyk:GT347_16060"/>
<organism evidence="2 3">
    <name type="scientific">Xylophilus rhododendri</name>
    <dbReference type="NCBI Taxonomy" id="2697032"/>
    <lineage>
        <taxon>Bacteria</taxon>
        <taxon>Pseudomonadati</taxon>
        <taxon>Pseudomonadota</taxon>
        <taxon>Betaproteobacteria</taxon>
        <taxon>Burkholderiales</taxon>
        <taxon>Xylophilus</taxon>
    </lineage>
</organism>
<feature type="compositionally biased region" description="Low complexity" evidence="1">
    <location>
        <begin position="89"/>
        <end position="114"/>
    </location>
</feature>
<feature type="compositionally biased region" description="Low complexity" evidence="1">
    <location>
        <begin position="60"/>
        <end position="76"/>
    </location>
</feature>
<gene>
    <name evidence="2" type="ORF">GT347_16060</name>
</gene>
<evidence type="ECO:0000313" key="3">
    <source>
        <dbReference type="Proteomes" id="UP000464787"/>
    </source>
</evidence>
<dbReference type="Proteomes" id="UP000464787">
    <property type="component" value="Chromosome"/>
</dbReference>
<sequence length="208" mass="20648">MKVLKPFVRLGKRFCFGDPAPTDLDATTLTEYRRLGMVGEEVSEVQEPDDVGAPLRTSSPLTLQPTAATATPRPQRGQTGGPRKGNGAKGTAAAPAGSAGVVTTTAPTSTAAVGDPSGEAGDRAVDLVDHKSAASLPGTALPLGPVDGAQVPRPTEGAQAGPEDATLLVPRNAGVLSVAEVKALENIGAPDAVAAAAAGGATSTDPKQ</sequence>
<feature type="compositionally biased region" description="Gly residues" evidence="1">
    <location>
        <begin position="78"/>
        <end position="88"/>
    </location>
</feature>
<accession>A0A857J8I9</accession>
<proteinExistence type="predicted"/>
<dbReference type="RefSeq" id="WP_160553172.1">
    <property type="nucleotide sequence ID" value="NZ_CP047650.1"/>
</dbReference>
<feature type="region of interest" description="Disordered" evidence="1">
    <location>
        <begin position="41"/>
        <end position="122"/>
    </location>
</feature>
<feature type="compositionally biased region" description="Acidic residues" evidence="1">
    <location>
        <begin position="41"/>
        <end position="50"/>
    </location>
</feature>
<protein>
    <submittedName>
        <fullName evidence="2">Uncharacterized protein</fullName>
    </submittedName>
</protein>
<feature type="region of interest" description="Disordered" evidence="1">
    <location>
        <begin position="135"/>
        <end position="166"/>
    </location>
</feature>
<name>A0A857J8I9_9BURK</name>
<dbReference type="AlphaFoldDB" id="A0A857J8I9"/>
<evidence type="ECO:0000313" key="2">
    <source>
        <dbReference type="EMBL" id="QHI99359.1"/>
    </source>
</evidence>